<organism evidence="4 5">
    <name type="scientific">Brevundimonas faecalis</name>
    <dbReference type="NCBI Taxonomy" id="947378"/>
    <lineage>
        <taxon>Bacteria</taxon>
        <taxon>Pseudomonadati</taxon>
        <taxon>Pseudomonadota</taxon>
        <taxon>Alphaproteobacteria</taxon>
        <taxon>Caulobacterales</taxon>
        <taxon>Caulobacteraceae</taxon>
        <taxon>Brevundimonas</taxon>
    </lineage>
</organism>
<protein>
    <recommendedName>
        <fullName evidence="6">WYL domain-containing protein</fullName>
    </recommendedName>
</protein>
<dbReference type="PANTHER" id="PTHR34580:SF3">
    <property type="entry name" value="PROTEIN PAFB"/>
    <property type="match status" value="1"/>
</dbReference>
<proteinExistence type="predicted"/>
<dbReference type="EMBL" id="JBEPTF010000001">
    <property type="protein sequence ID" value="MET4683563.1"/>
    <property type="molecule type" value="Genomic_DNA"/>
</dbReference>
<dbReference type="PROSITE" id="PS52050">
    <property type="entry name" value="WYL"/>
    <property type="match status" value="1"/>
</dbReference>
<dbReference type="Pfam" id="PF26107">
    <property type="entry name" value="BrxR_CTD"/>
    <property type="match status" value="1"/>
</dbReference>
<comment type="caution">
    <text evidence="4">The sequence shown here is derived from an EMBL/GenBank/DDBJ whole genome shotgun (WGS) entry which is preliminary data.</text>
</comment>
<dbReference type="InterPro" id="IPR051534">
    <property type="entry name" value="CBASS_pafABC_assoc_protein"/>
</dbReference>
<dbReference type="InterPro" id="IPR059019">
    <property type="entry name" value="WHD_CapW"/>
</dbReference>
<evidence type="ECO:0000313" key="5">
    <source>
        <dbReference type="Proteomes" id="UP001549313"/>
    </source>
</evidence>
<dbReference type="Pfam" id="PF26109">
    <property type="entry name" value="WHD_BrxR"/>
    <property type="match status" value="1"/>
</dbReference>
<evidence type="ECO:0000259" key="3">
    <source>
        <dbReference type="Pfam" id="PF26109"/>
    </source>
</evidence>
<dbReference type="Pfam" id="PF13280">
    <property type="entry name" value="WYL"/>
    <property type="match status" value="1"/>
</dbReference>
<evidence type="ECO:0000259" key="2">
    <source>
        <dbReference type="Pfam" id="PF26107"/>
    </source>
</evidence>
<evidence type="ECO:0000313" key="4">
    <source>
        <dbReference type="EMBL" id="MET4683563.1"/>
    </source>
</evidence>
<name>A0ABV2RBZ7_9CAUL</name>
<dbReference type="InterPro" id="IPR026881">
    <property type="entry name" value="WYL_dom"/>
</dbReference>
<feature type="domain" description="WYL" evidence="1">
    <location>
        <begin position="127"/>
        <end position="194"/>
    </location>
</feature>
<accession>A0ABV2RBZ7</accession>
<dbReference type="PANTHER" id="PTHR34580">
    <property type="match status" value="1"/>
</dbReference>
<feature type="domain" description="DNA-binding transcriptional repressor CapW winged helix-turn-helix" evidence="3">
    <location>
        <begin position="13"/>
        <end position="92"/>
    </location>
</feature>
<dbReference type="PIRSF" id="PIRSF015558">
    <property type="entry name" value="Txn_reg_DeoR_prd"/>
    <property type="match status" value="1"/>
</dbReference>
<reference evidence="4 5" key="1">
    <citation type="submission" date="2024-06" db="EMBL/GenBank/DDBJ databases">
        <title>Sorghum-associated microbial communities from plants grown in Nebraska, USA.</title>
        <authorList>
            <person name="Schachtman D."/>
        </authorList>
    </citation>
    <scope>NUCLEOTIDE SEQUENCE [LARGE SCALE GENOMIC DNA]</scope>
    <source>
        <strain evidence="4 5">2814</strain>
    </source>
</reference>
<dbReference type="InterPro" id="IPR016634">
    <property type="entry name" value="CapW-like"/>
</dbReference>
<keyword evidence="5" id="KW-1185">Reference proteome</keyword>
<dbReference type="RefSeq" id="WP_354088478.1">
    <property type="nucleotide sequence ID" value="NZ_JBEPTF010000001.1"/>
</dbReference>
<dbReference type="Proteomes" id="UP001549313">
    <property type="component" value="Unassembled WGS sequence"/>
</dbReference>
<gene>
    <name evidence="4" type="ORF">ABIE19_001472</name>
</gene>
<sequence length="305" mass="34367">MNDTPADKPKWAVLKRLEYIDFRLFWDRVLNRADMAEAFGMSAQQASADIATYSDAAPGNLIYDGSAKTYRRAGAYQAQWAAKGVDRYLLQLVGLKSGWLDPEATWFQAPLPPVEVVSVGRRATNPEHLMAVLDAIKDQQRLRIDYRSLTGSPPSWRTIAPHSIAHAFGRWYVRAWSAEHNDFRDYLLNRIRDVAGDGPAGIDNSLDYEWSHFIDLSLVPNPRLKPEQQEALIEEFEMVEGALTMPVRLSMSFYLIAHLNLDLDPETNKPEKTQLVLTNGPEIEAQRGVARKMSVRALAARGAET</sequence>
<feature type="domain" description="DNA-binding transcriptional repressor CapW C-terminal dimerisation" evidence="2">
    <location>
        <begin position="214"/>
        <end position="283"/>
    </location>
</feature>
<dbReference type="InterPro" id="IPR059020">
    <property type="entry name" value="CapW_CTD"/>
</dbReference>
<evidence type="ECO:0000259" key="1">
    <source>
        <dbReference type="Pfam" id="PF13280"/>
    </source>
</evidence>
<evidence type="ECO:0008006" key="6">
    <source>
        <dbReference type="Google" id="ProtNLM"/>
    </source>
</evidence>